<keyword evidence="7 16" id="KW-0963">Cytoplasm</keyword>
<keyword evidence="16" id="KW-0479">Metal-binding</keyword>
<comment type="cofactor">
    <cofactor evidence="16">
        <name>NH4(+)</name>
        <dbReference type="ChEBI" id="CHEBI:28938"/>
    </cofactor>
    <cofactor evidence="16">
        <name>K(+)</name>
        <dbReference type="ChEBI" id="CHEBI:29103"/>
    </cofactor>
    <text evidence="16">A monovalent cation. Ammonium or potassium.</text>
</comment>
<feature type="binding site" evidence="16">
    <location>
        <position position="173"/>
    </location>
    <ligand>
        <name>substrate</name>
    </ligand>
</feature>
<dbReference type="Pfam" id="PF03309">
    <property type="entry name" value="Pan_kinase"/>
    <property type="match status" value="1"/>
</dbReference>
<evidence type="ECO:0000256" key="7">
    <source>
        <dbReference type="ARBA" id="ARBA00022490"/>
    </source>
</evidence>
<keyword evidence="11 16" id="KW-0067">ATP-binding</keyword>
<keyword evidence="10 16" id="KW-0418">Kinase</keyword>
<keyword evidence="9 16" id="KW-0547">Nucleotide-binding</keyword>
<comment type="catalytic activity">
    <reaction evidence="1 16">
        <text>(R)-pantothenate + ATP = (R)-4'-phosphopantothenate + ADP + H(+)</text>
        <dbReference type="Rhea" id="RHEA:16373"/>
        <dbReference type="ChEBI" id="CHEBI:10986"/>
        <dbReference type="ChEBI" id="CHEBI:15378"/>
        <dbReference type="ChEBI" id="CHEBI:29032"/>
        <dbReference type="ChEBI" id="CHEBI:30616"/>
        <dbReference type="ChEBI" id="CHEBI:456216"/>
        <dbReference type="EC" id="2.7.1.33"/>
    </reaction>
</comment>
<evidence type="ECO:0000256" key="9">
    <source>
        <dbReference type="ARBA" id="ARBA00022741"/>
    </source>
</evidence>
<dbReference type="GO" id="GO:0046872">
    <property type="term" value="F:metal ion binding"/>
    <property type="evidence" value="ECO:0007669"/>
    <property type="project" value="UniProtKB-KW"/>
</dbReference>
<keyword evidence="13 16" id="KW-0173">Coenzyme A biosynthesis</keyword>
<dbReference type="GO" id="GO:0005737">
    <property type="term" value="C:cytoplasm"/>
    <property type="evidence" value="ECO:0007669"/>
    <property type="project" value="UniProtKB-SubCell"/>
</dbReference>
<evidence type="ECO:0000313" key="18">
    <source>
        <dbReference type="Proteomes" id="UP000036951"/>
    </source>
</evidence>
<keyword evidence="12 16" id="KW-0630">Potassium</keyword>
<dbReference type="UniPathway" id="UPA00241">
    <property type="reaction ID" value="UER00352"/>
</dbReference>
<comment type="function">
    <text evidence="16">Catalyzes the phosphorylation of pantothenate (Pan), the first step in CoA biosynthesis.</text>
</comment>
<keyword evidence="18" id="KW-1185">Reference proteome</keyword>
<comment type="cofactor">
    <cofactor evidence="2">
        <name>K(+)</name>
        <dbReference type="ChEBI" id="CHEBI:29103"/>
    </cofactor>
</comment>
<dbReference type="EC" id="2.7.1.33" evidence="6 16"/>
<dbReference type="CDD" id="cd24015">
    <property type="entry name" value="ASKHA_NBD_PanK-III"/>
    <property type="match status" value="1"/>
</dbReference>
<feature type="active site" description="Proton acceptor" evidence="16">
    <location>
        <position position="97"/>
    </location>
</feature>
<dbReference type="PANTHER" id="PTHR34265:SF1">
    <property type="entry name" value="TYPE III PANTOTHENATE KINASE"/>
    <property type="match status" value="1"/>
</dbReference>
<evidence type="ECO:0000256" key="10">
    <source>
        <dbReference type="ARBA" id="ARBA00022777"/>
    </source>
</evidence>
<evidence type="ECO:0000256" key="11">
    <source>
        <dbReference type="ARBA" id="ARBA00022840"/>
    </source>
</evidence>
<feature type="binding site" evidence="16">
    <location>
        <position position="121"/>
    </location>
    <ligand>
        <name>ATP</name>
        <dbReference type="ChEBI" id="CHEBI:30616"/>
    </ligand>
</feature>
<dbReference type="Gene3D" id="3.30.420.40">
    <property type="match status" value="2"/>
</dbReference>
<dbReference type="GO" id="GO:0004594">
    <property type="term" value="F:pantothenate kinase activity"/>
    <property type="evidence" value="ECO:0007669"/>
    <property type="project" value="UniProtKB-UniRule"/>
</dbReference>
<dbReference type="Proteomes" id="UP000036951">
    <property type="component" value="Unassembled WGS sequence"/>
</dbReference>
<dbReference type="GO" id="GO:0005524">
    <property type="term" value="F:ATP binding"/>
    <property type="evidence" value="ECO:0007669"/>
    <property type="project" value="UniProtKB-UniRule"/>
</dbReference>
<evidence type="ECO:0000256" key="12">
    <source>
        <dbReference type="ARBA" id="ARBA00022958"/>
    </source>
</evidence>
<dbReference type="InterPro" id="IPR043129">
    <property type="entry name" value="ATPase_NBD"/>
</dbReference>
<reference evidence="17 18" key="1">
    <citation type="submission" date="2015-06" db="EMBL/GenBank/DDBJ databases">
        <title>Prevotella sp. 109, sp. nov., a novel member of the family Prevotellaceae isolated from human faeces.</title>
        <authorList>
            <person name="Shkoporov A.N."/>
            <person name="Chaplin A.V."/>
            <person name="Kafarskaia L.I."/>
            <person name="Efimov B.A."/>
        </authorList>
    </citation>
    <scope>NUCLEOTIDE SEQUENCE [LARGE SCALE GENOMIC DNA]</scope>
    <source>
        <strain evidence="17 18">109</strain>
    </source>
</reference>
<dbReference type="OrthoDB" id="9804707at2"/>
<comment type="similarity">
    <text evidence="14 16">Belongs to the type III pantothenate kinase family.</text>
</comment>
<feature type="binding site" evidence="16">
    <location>
        <position position="88"/>
    </location>
    <ligand>
        <name>substrate</name>
    </ligand>
</feature>
<proteinExistence type="inferred from homology"/>
<evidence type="ECO:0000256" key="16">
    <source>
        <dbReference type="HAMAP-Rule" id="MF_01274"/>
    </source>
</evidence>
<dbReference type="NCBIfam" id="TIGR00671">
    <property type="entry name" value="baf"/>
    <property type="match status" value="1"/>
</dbReference>
<comment type="caution">
    <text evidence="17">The sequence shown here is derived from an EMBL/GenBank/DDBJ whole genome shotgun (WGS) entry which is preliminary data.</text>
</comment>
<dbReference type="InterPro" id="IPR004619">
    <property type="entry name" value="Type_III_PanK"/>
</dbReference>
<feature type="binding site" evidence="16">
    <location>
        <begin position="95"/>
        <end position="98"/>
    </location>
    <ligand>
        <name>substrate</name>
    </ligand>
</feature>
<evidence type="ECO:0000256" key="5">
    <source>
        <dbReference type="ARBA" id="ARBA00011738"/>
    </source>
</evidence>
<name>A0A8E1QY34_9BACT</name>
<evidence type="ECO:0000256" key="3">
    <source>
        <dbReference type="ARBA" id="ARBA00004496"/>
    </source>
</evidence>
<dbReference type="PANTHER" id="PTHR34265">
    <property type="entry name" value="TYPE III PANTOTHENATE KINASE"/>
    <property type="match status" value="1"/>
</dbReference>
<evidence type="ECO:0000256" key="2">
    <source>
        <dbReference type="ARBA" id="ARBA00001958"/>
    </source>
</evidence>
<evidence type="ECO:0000256" key="4">
    <source>
        <dbReference type="ARBA" id="ARBA00005225"/>
    </source>
</evidence>
<evidence type="ECO:0000256" key="6">
    <source>
        <dbReference type="ARBA" id="ARBA00012102"/>
    </source>
</evidence>
<dbReference type="EMBL" id="LFQU01000007">
    <property type="protein sequence ID" value="KOO68925.1"/>
    <property type="molecule type" value="Genomic_DNA"/>
</dbReference>
<evidence type="ECO:0000313" key="17">
    <source>
        <dbReference type="EMBL" id="KOO68925.1"/>
    </source>
</evidence>
<evidence type="ECO:0000256" key="14">
    <source>
        <dbReference type="ARBA" id="ARBA00038036"/>
    </source>
</evidence>
<dbReference type="SUPFAM" id="SSF53067">
    <property type="entry name" value="Actin-like ATPase domain"/>
    <property type="match status" value="2"/>
</dbReference>
<evidence type="ECO:0000256" key="8">
    <source>
        <dbReference type="ARBA" id="ARBA00022679"/>
    </source>
</evidence>
<feature type="binding site" evidence="16">
    <location>
        <begin position="6"/>
        <end position="13"/>
    </location>
    <ligand>
        <name>ATP</name>
        <dbReference type="ChEBI" id="CHEBI:30616"/>
    </ligand>
</feature>
<feature type="binding site" evidence="16">
    <location>
        <position position="118"/>
    </location>
    <ligand>
        <name>K(+)</name>
        <dbReference type="ChEBI" id="CHEBI:29103"/>
    </ligand>
</feature>
<organism evidence="17 18">
    <name type="scientific">Xylanibacter rarus</name>
    <dbReference type="NCBI Taxonomy" id="1676614"/>
    <lineage>
        <taxon>Bacteria</taxon>
        <taxon>Pseudomonadati</taxon>
        <taxon>Bacteroidota</taxon>
        <taxon>Bacteroidia</taxon>
        <taxon>Bacteroidales</taxon>
        <taxon>Prevotellaceae</taxon>
        <taxon>Xylanibacter</taxon>
    </lineage>
</organism>
<dbReference type="GO" id="GO:0015937">
    <property type="term" value="P:coenzyme A biosynthetic process"/>
    <property type="evidence" value="ECO:0007669"/>
    <property type="project" value="UniProtKB-UniRule"/>
</dbReference>
<comment type="pathway">
    <text evidence="4 16">Cofactor biosynthesis; coenzyme A biosynthesis; CoA from (R)-pantothenate: step 1/5.</text>
</comment>
<gene>
    <name evidence="16" type="primary">coaX</name>
    <name evidence="17" type="ORF">ACU52_05385</name>
</gene>
<dbReference type="HAMAP" id="MF_01274">
    <property type="entry name" value="Pantothen_kinase_3"/>
    <property type="match status" value="1"/>
</dbReference>
<comment type="subcellular location">
    <subcellularLocation>
        <location evidence="3 16">Cytoplasm</location>
    </subcellularLocation>
</comment>
<dbReference type="RefSeq" id="WP_053398035.1">
    <property type="nucleotide sequence ID" value="NZ_DBFJNZ010000041.1"/>
</dbReference>
<keyword evidence="8 16" id="KW-0808">Transferase</keyword>
<protein>
    <recommendedName>
        <fullName evidence="15 16">Type III pantothenate kinase</fullName>
        <ecNumber evidence="6 16">2.7.1.33</ecNumber>
    </recommendedName>
    <alternativeName>
        <fullName evidence="16">PanK-III</fullName>
    </alternativeName>
    <alternativeName>
        <fullName evidence="16">Pantothenic acid kinase</fullName>
    </alternativeName>
</protein>
<evidence type="ECO:0000256" key="13">
    <source>
        <dbReference type="ARBA" id="ARBA00022993"/>
    </source>
</evidence>
<sequence length="245" mass="27291">MNLIIDIGNTCVKFACFNDGHIIECVRVDKSDAIYRLTDFCNKYHFNKGIYSTVASLDDDLVSAFENLPFPVIKLISGETPVPIVNRYATPSTLGADRLAAVVGANYLRPDCNVLVIDVGTCITFDFVTAEGVYEGGNISLGPTMRFYALHEHTAKLPLIERKGCVKMLGDTTEYAIRSGVVQGIKYEIEGYVRAFLEKYPDLFVYLTGGVHLNLHFSEKMPIFANDFIVPIGLNRILEYNNEIV</sequence>
<accession>A0A8E1QY34</accession>
<dbReference type="AlphaFoldDB" id="A0A8E1QY34"/>
<evidence type="ECO:0000256" key="15">
    <source>
        <dbReference type="ARBA" id="ARBA00040883"/>
    </source>
</evidence>
<comment type="subunit">
    <text evidence="5 16">Homodimer.</text>
</comment>
<evidence type="ECO:0000256" key="1">
    <source>
        <dbReference type="ARBA" id="ARBA00001206"/>
    </source>
</evidence>